<dbReference type="Gene3D" id="3.40.190.10">
    <property type="entry name" value="Periplasmic binding protein-like II"/>
    <property type="match status" value="2"/>
</dbReference>
<dbReference type="InterPro" id="IPR015168">
    <property type="entry name" value="SsuA/THI5"/>
</dbReference>
<reference evidence="3" key="2">
    <citation type="submission" date="2020-09" db="EMBL/GenBank/DDBJ databases">
        <authorList>
            <person name="Sun Q."/>
            <person name="Zhou Y."/>
        </authorList>
    </citation>
    <scope>NUCLEOTIDE SEQUENCE</scope>
    <source>
        <strain evidence="3">CGMCC 4.7430</strain>
    </source>
</reference>
<organism evidence="3 4">
    <name type="scientific">Nonomuraea glycinis</name>
    <dbReference type="NCBI Taxonomy" id="2047744"/>
    <lineage>
        <taxon>Bacteria</taxon>
        <taxon>Bacillati</taxon>
        <taxon>Actinomycetota</taxon>
        <taxon>Actinomycetes</taxon>
        <taxon>Streptosporangiales</taxon>
        <taxon>Streptosporangiaceae</taxon>
        <taxon>Nonomuraea</taxon>
    </lineage>
</organism>
<dbReference type="PANTHER" id="PTHR30024:SF42">
    <property type="entry name" value="ALIPHATIC SULFONATES-BINDING PROTEIN-RELATED"/>
    <property type="match status" value="1"/>
</dbReference>
<feature type="signal peptide" evidence="1">
    <location>
        <begin position="1"/>
        <end position="18"/>
    </location>
</feature>
<dbReference type="PROSITE" id="PS51257">
    <property type="entry name" value="PROKAR_LIPOPROTEIN"/>
    <property type="match status" value="1"/>
</dbReference>
<protein>
    <submittedName>
        <fullName evidence="3">Nitrate ABC transporter substrate-binding protein</fullName>
    </submittedName>
</protein>
<keyword evidence="4" id="KW-1185">Reference proteome</keyword>
<evidence type="ECO:0000256" key="1">
    <source>
        <dbReference type="SAM" id="SignalP"/>
    </source>
</evidence>
<dbReference type="AlphaFoldDB" id="A0A918AGA8"/>
<evidence type="ECO:0000313" key="3">
    <source>
        <dbReference type="EMBL" id="GGP15785.1"/>
    </source>
</evidence>
<dbReference type="SUPFAM" id="SSF53850">
    <property type="entry name" value="Periplasmic binding protein-like II"/>
    <property type="match status" value="1"/>
</dbReference>
<dbReference type="CDD" id="cd01008">
    <property type="entry name" value="PBP2_NrtA_SsuA_CpmA_like"/>
    <property type="match status" value="1"/>
</dbReference>
<keyword evidence="1" id="KW-0732">Signal</keyword>
<gene>
    <name evidence="3" type="primary">ssuA</name>
    <name evidence="3" type="ORF">GCM10012278_77000</name>
</gene>
<dbReference type="Proteomes" id="UP000660745">
    <property type="component" value="Unassembled WGS sequence"/>
</dbReference>
<comment type="caution">
    <text evidence="3">The sequence shown here is derived from an EMBL/GenBank/DDBJ whole genome shotgun (WGS) entry which is preliminary data.</text>
</comment>
<dbReference type="Pfam" id="PF09084">
    <property type="entry name" value="NMT1"/>
    <property type="match status" value="1"/>
</dbReference>
<dbReference type="EMBL" id="BMNK01000019">
    <property type="protein sequence ID" value="GGP15785.1"/>
    <property type="molecule type" value="Genomic_DNA"/>
</dbReference>
<proteinExistence type="predicted"/>
<sequence>MKTRATFALMVAAALALPAVLSGCGADSAGATGAPATLRIGVIGTGNKLTGVIGYLKEKNKLLPLLAPAGITGVEVYSFPNGPDLNQALVARELDVASYGDTPSLVARGAGQPTRLIAQASVGLDAGVLAKKDGGPTSLAELAGKRVATQKGSYIHRYLLGALGDAGVKPGEIVHIYNTEIEAALERGDVDAVAVPSANFEALKNKGYPVIDVASKDHPQYLGTSSTVGSESFLDANAGFVKVWQQTQREGTKLAKANWDDYLDFAGKVGGFAPEITKATTLRGQLPDEPFTDKGLALLESTKKFLVKEGFVKTDFALDDWIAAGARG</sequence>
<evidence type="ECO:0000313" key="4">
    <source>
        <dbReference type="Proteomes" id="UP000660745"/>
    </source>
</evidence>
<dbReference type="RefSeq" id="WP_189143691.1">
    <property type="nucleotide sequence ID" value="NZ_BMNK01000019.1"/>
</dbReference>
<name>A0A918AGA8_9ACTN</name>
<evidence type="ECO:0000259" key="2">
    <source>
        <dbReference type="Pfam" id="PF09084"/>
    </source>
</evidence>
<feature type="chain" id="PRO_5039563770" evidence="1">
    <location>
        <begin position="19"/>
        <end position="328"/>
    </location>
</feature>
<reference evidence="3" key="1">
    <citation type="journal article" date="2014" name="Int. J. Syst. Evol. Microbiol.">
        <title>Complete genome sequence of Corynebacterium casei LMG S-19264T (=DSM 44701T), isolated from a smear-ripened cheese.</title>
        <authorList>
            <consortium name="US DOE Joint Genome Institute (JGI-PGF)"/>
            <person name="Walter F."/>
            <person name="Albersmeier A."/>
            <person name="Kalinowski J."/>
            <person name="Ruckert C."/>
        </authorList>
    </citation>
    <scope>NUCLEOTIDE SEQUENCE</scope>
    <source>
        <strain evidence="3">CGMCC 4.7430</strain>
    </source>
</reference>
<feature type="domain" description="SsuA/THI5-like" evidence="2">
    <location>
        <begin position="80"/>
        <end position="258"/>
    </location>
</feature>
<dbReference type="PANTHER" id="PTHR30024">
    <property type="entry name" value="ALIPHATIC SULFONATES-BINDING PROTEIN-RELATED"/>
    <property type="match status" value="1"/>
</dbReference>
<accession>A0A918AGA8</accession>